<sequence length="132" mass="15821">MNLPIYVKRGMIGCLASWGSLGFYRGICDYNYENKIKTESYKIDMIYYENKKKQYKKDIIKYPSIDFYEPKEPLKPNYFYLSSFSHGIFGSWLYICPITMPVCFVKELYRIEINLRSVNDEKNTAFYNKLIF</sequence>
<reference evidence="1" key="1">
    <citation type="journal article" date="2020" name="Nature">
        <title>Giant virus diversity and host interactions through global metagenomics.</title>
        <authorList>
            <person name="Schulz F."/>
            <person name="Roux S."/>
            <person name="Paez-Espino D."/>
            <person name="Jungbluth S."/>
            <person name="Walsh D.A."/>
            <person name="Denef V.J."/>
            <person name="McMahon K.D."/>
            <person name="Konstantinidis K.T."/>
            <person name="Eloe-Fadrosh E.A."/>
            <person name="Kyrpides N.C."/>
            <person name="Woyke T."/>
        </authorList>
    </citation>
    <scope>NUCLEOTIDE SEQUENCE</scope>
    <source>
        <strain evidence="1">GVMAG-M-3300022752-39</strain>
    </source>
</reference>
<organism evidence="1">
    <name type="scientific">viral metagenome</name>
    <dbReference type="NCBI Taxonomy" id="1070528"/>
    <lineage>
        <taxon>unclassified sequences</taxon>
        <taxon>metagenomes</taxon>
        <taxon>organismal metagenomes</taxon>
    </lineage>
</organism>
<accession>A0A6C0CW87</accession>
<name>A0A6C0CW87_9ZZZZ</name>
<dbReference type="EMBL" id="MN739491">
    <property type="protein sequence ID" value="QHT08190.1"/>
    <property type="molecule type" value="Genomic_DNA"/>
</dbReference>
<dbReference type="AlphaFoldDB" id="A0A6C0CW87"/>
<proteinExistence type="predicted"/>
<protein>
    <submittedName>
        <fullName evidence="1">Uncharacterized protein</fullName>
    </submittedName>
</protein>
<evidence type="ECO:0000313" key="1">
    <source>
        <dbReference type="EMBL" id="QHT08190.1"/>
    </source>
</evidence>